<accession>A0A7V7RMH8</accession>
<reference evidence="1 2" key="1">
    <citation type="journal article" date="2014" name="Arch. Microbiol.">
        <title>Bacillus mesophilum sp. nov., strain IITR-54T, a novel 4-chlorobiphenyl dechlorinating bacterium.</title>
        <authorList>
            <person name="Manickam N."/>
            <person name="Singh N.K."/>
            <person name="Bajaj A."/>
            <person name="Kumar R.M."/>
            <person name="Kaur G."/>
            <person name="Kaur N."/>
            <person name="Bala M."/>
            <person name="Kumar A."/>
            <person name="Mayilraj S."/>
        </authorList>
    </citation>
    <scope>NUCLEOTIDE SEQUENCE [LARGE SCALE GENOMIC DNA]</scope>
    <source>
        <strain evidence="1 2">IITR-54</strain>
    </source>
</reference>
<evidence type="ECO:0000313" key="1">
    <source>
        <dbReference type="EMBL" id="KAB2333555.1"/>
    </source>
</evidence>
<organism evidence="1 2">
    <name type="scientific">Bacillus mesophilum</name>
    <dbReference type="NCBI Taxonomy" id="1071718"/>
    <lineage>
        <taxon>Bacteria</taxon>
        <taxon>Bacillati</taxon>
        <taxon>Bacillota</taxon>
        <taxon>Bacilli</taxon>
        <taxon>Bacillales</taxon>
        <taxon>Bacillaceae</taxon>
        <taxon>Bacillus</taxon>
    </lineage>
</organism>
<name>A0A7V7RMH8_9BACI</name>
<dbReference type="Proteomes" id="UP000441354">
    <property type="component" value="Unassembled WGS sequence"/>
</dbReference>
<proteinExistence type="predicted"/>
<dbReference type="NCBIfam" id="TIGR03829">
    <property type="entry name" value="YokU_near_AblA"/>
    <property type="match status" value="1"/>
</dbReference>
<dbReference type="InterPro" id="IPR022453">
    <property type="entry name" value="Znf_MqsA-type"/>
</dbReference>
<dbReference type="RefSeq" id="WP_151572877.1">
    <property type="nucleotide sequence ID" value="NZ_WBOT01000002.1"/>
</dbReference>
<dbReference type="AlphaFoldDB" id="A0A7V7RMH8"/>
<dbReference type="NCBIfam" id="TIGR03831">
    <property type="entry name" value="YgiT_finger"/>
    <property type="match status" value="1"/>
</dbReference>
<protein>
    <submittedName>
        <fullName evidence="1">YokU family protein</fullName>
    </submittedName>
</protein>
<evidence type="ECO:0000313" key="2">
    <source>
        <dbReference type="Proteomes" id="UP000441354"/>
    </source>
</evidence>
<gene>
    <name evidence="1" type="ORF">F7732_05525</name>
</gene>
<dbReference type="InterPro" id="IPR022451">
    <property type="entry name" value="CHP03829_YokU"/>
</dbReference>
<keyword evidence="2" id="KW-1185">Reference proteome</keyword>
<dbReference type="EMBL" id="WBOT01000002">
    <property type="protein sequence ID" value="KAB2333555.1"/>
    <property type="molecule type" value="Genomic_DNA"/>
</dbReference>
<dbReference type="Pfam" id="PF14122">
    <property type="entry name" value="YokU"/>
    <property type="match status" value="1"/>
</dbReference>
<dbReference type="OrthoDB" id="2666319at2"/>
<comment type="caution">
    <text evidence="1">The sequence shown here is derived from an EMBL/GenBank/DDBJ whole genome shotgun (WGS) entry which is preliminary data.</text>
</comment>
<dbReference type="CDD" id="cd12870">
    <property type="entry name" value="MqsA"/>
    <property type="match status" value="1"/>
</dbReference>
<sequence length="92" mass="11018">MGNSCDWCESGHVIITKQSVYWELPEGTRAIEITDTPSIYCNDCHMIYQNDEMVKNIEDQLFLINRKQLKDVISYKDLMQMERILKRNYFDF</sequence>